<dbReference type="InterPro" id="IPR036885">
    <property type="entry name" value="SWIB_MDM2_dom_sf"/>
</dbReference>
<dbReference type="Gene3D" id="1.10.245.10">
    <property type="entry name" value="SWIB/MDM2 domain"/>
    <property type="match status" value="1"/>
</dbReference>
<protein>
    <recommendedName>
        <fullName evidence="3">DM2 domain-containing protein</fullName>
    </recommendedName>
</protein>
<sequence length="150" mass="16717">HVETTVAAELKELKAELKAMQKDFVKFQKVVATASSKSNKRKRAKLNADGTEPSRSSGFRKPTFILDQLADFLNISRGTQVPRTEVTKLINAYIKANKLQDPTDGRKLIPNKEFADLLGITMDTELSYFNYQGFLKGQYISTGVVVDTTA</sequence>
<dbReference type="CDD" id="cd10567">
    <property type="entry name" value="SWIB-MDM2_like"/>
    <property type="match status" value="1"/>
</dbReference>
<proteinExistence type="predicted"/>
<feature type="coiled-coil region" evidence="1">
    <location>
        <begin position="3"/>
        <end position="30"/>
    </location>
</feature>
<evidence type="ECO:0000256" key="2">
    <source>
        <dbReference type="SAM" id="MobiDB-lite"/>
    </source>
</evidence>
<evidence type="ECO:0000313" key="4">
    <source>
        <dbReference type="EMBL" id="PNG99801.1"/>
    </source>
</evidence>
<feature type="domain" description="DM2" evidence="3">
    <location>
        <begin position="58"/>
        <end position="141"/>
    </location>
</feature>
<dbReference type="AlphaFoldDB" id="A0A2J7ZHQ9"/>
<reference evidence="4 5" key="1">
    <citation type="journal article" date="2017" name="Mol. Biol. Evol.">
        <title>The 4-celled Tetrabaena socialis nuclear genome reveals the essential components for genetic control of cell number at the origin of multicellularity in the volvocine lineage.</title>
        <authorList>
            <person name="Featherston J."/>
            <person name="Arakaki Y."/>
            <person name="Hanschen E.R."/>
            <person name="Ferris P.J."/>
            <person name="Michod R.E."/>
            <person name="Olson B.J.S.C."/>
            <person name="Nozaki H."/>
            <person name="Durand P.M."/>
        </authorList>
    </citation>
    <scope>NUCLEOTIDE SEQUENCE [LARGE SCALE GENOMIC DNA]</scope>
    <source>
        <strain evidence="4 5">NIES-571</strain>
    </source>
</reference>
<feature type="region of interest" description="Disordered" evidence="2">
    <location>
        <begin position="38"/>
        <end position="59"/>
    </location>
</feature>
<dbReference type="SUPFAM" id="SSF47592">
    <property type="entry name" value="SWIB/MDM2 domain"/>
    <property type="match status" value="1"/>
</dbReference>
<accession>A0A2J7ZHQ9</accession>
<evidence type="ECO:0000256" key="1">
    <source>
        <dbReference type="SAM" id="Coils"/>
    </source>
</evidence>
<dbReference type="EMBL" id="PGGS01002132">
    <property type="protein sequence ID" value="PNG99801.1"/>
    <property type="molecule type" value="Genomic_DNA"/>
</dbReference>
<organism evidence="4 5">
    <name type="scientific">Tetrabaena socialis</name>
    <dbReference type="NCBI Taxonomy" id="47790"/>
    <lineage>
        <taxon>Eukaryota</taxon>
        <taxon>Viridiplantae</taxon>
        <taxon>Chlorophyta</taxon>
        <taxon>core chlorophytes</taxon>
        <taxon>Chlorophyceae</taxon>
        <taxon>CS clade</taxon>
        <taxon>Chlamydomonadales</taxon>
        <taxon>Tetrabaenaceae</taxon>
        <taxon>Tetrabaena</taxon>
    </lineage>
</organism>
<dbReference type="Pfam" id="PF02201">
    <property type="entry name" value="SWIB"/>
    <property type="match status" value="1"/>
</dbReference>
<evidence type="ECO:0000259" key="3">
    <source>
        <dbReference type="PROSITE" id="PS51925"/>
    </source>
</evidence>
<dbReference type="OrthoDB" id="1919336at2759"/>
<dbReference type="PROSITE" id="PS51925">
    <property type="entry name" value="SWIB_MDM2"/>
    <property type="match status" value="1"/>
</dbReference>
<dbReference type="Proteomes" id="UP000236333">
    <property type="component" value="Unassembled WGS sequence"/>
</dbReference>
<evidence type="ECO:0000313" key="5">
    <source>
        <dbReference type="Proteomes" id="UP000236333"/>
    </source>
</evidence>
<keyword evidence="1" id="KW-0175">Coiled coil</keyword>
<keyword evidence="5" id="KW-1185">Reference proteome</keyword>
<feature type="non-terminal residue" evidence="4">
    <location>
        <position position="1"/>
    </location>
</feature>
<name>A0A2J7ZHQ9_9CHLO</name>
<comment type="caution">
    <text evidence="4">The sequence shown here is derived from an EMBL/GenBank/DDBJ whole genome shotgun (WGS) entry which is preliminary data.</text>
</comment>
<gene>
    <name evidence="4" type="ORF">TSOC_014411</name>
</gene>
<dbReference type="InterPro" id="IPR003121">
    <property type="entry name" value="SWIB_MDM2_domain"/>
</dbReference>